<name>A0A941HPC8_9CLOT</name>
<evidence type="ECO:0000256" key="5">
    <source>
        <dbReference type="ARBA" id="ARBA00022989"/>
    </source>
</evidence>
<feature type="transmembrane region" description="Helical" evidence="7">
    <location>
        <begin position="84"/>
        <end position="107"/>
    </location>
</feature>
<comment type="similarity">
    <text evidence="2">Belongs to the chromate ion transporter (CHR) (TC 2.A.51) family.</text>
</comment>
<dbReference type="RefSeq" id="WP_211799717.1">
    <property type="nucleotide sequence ID" value="NZ_JAGSCS010000002.1"/>
</dbReference>
<evidence type="ECO:0000256" key="4">
    <source>
        <dbReference type="ARBA" id="ARBA00022692"/>
    </source>
</evidence>
<organism evidence="8 9">
    <name type="scientific">Proteiniclasticum sediminis</name>
    <dbReference type="NCBI Taxonomy" id="2804028"/>
    <lineage>
        <taxon>Bacteria</taxon>
        <taxon>Bacillati</taxon>
        <taxon>Bacillota</taxon>
        <taxon>Clostridia</taxon>
        <taxon>Eubacteriales</taxon>
        <taxon>Clostridiaceae</taxon>
        <taxon>Proteiniclasticum</taxon>
    </lineage>
</organism>
<evidence type="ECO:0000256" key="1">
    <source>
        <dbReference type="ARBA" id="ARBA00004651"/>
    </source>
</evidence>
<dbReference type="Pfam" id="PF02417">
    <property type="entry name" value="Chromate_transp"/>
    <property type="match status" value="1"/>
</dbReference>
<dbReference type="EMBL" id="JAGSCS010000002">
    <property type="protein sequence ID" value="MBR0575204.1"/>
    <property type="molecule type" value="Genomic_DNA"/>
</dbReference>
<dbReference type="PANTHER" id="PTHR43663:SF1">
    <property type="entry name" value="CHROMATE TRANSPORTER"/>
    <property type="match status" value="1"/>
</dbReference>
<accession>A0A941HPC8</accession>
<gene>
    <name evidence="8" type="ORF">KCG48_02505</name>
</gene>
<keyword evidence="5 7" id="KW-1133">Transmembrane helix</keyword>
<keyword evidence="3" id="KW-1003">Cell membrane</keyword>
<keyword evidence="6 7" id="KW-0472">Membrane</keyword>
<dbReference type="InterPro" id="IPR003370">
    <property type="entry name" value="Chromate_transpt"/>
</dbReference>
<reference evidence="8" key="1">
    <citation type="submission" date="2021-04" db="EMBL/GenBank/DDBJ databases">
        <title>Proteiniclasticum sedimins sp. nov., an obligate anaerobic bacterium isolated from anaerobic sludge.</title>
        <authorList>
            <person name="Liu J."/>
        </authorList>
    </citation>
    <scope>NUCLEOTIDE SEQUENCE</scope>
    <source>
        <strain evidence="8">BAD-10</strain>
    </source>
</reference>
<feature type="transmembrane region" description="Helical" evidence="7">
    <location>
        <begin position="12"/>
        <end position="32"/>
    </location>
</feature>
<sequence>MTDPSKQNKAITIFFFFFKIGFFTFGGGWSILAEMQKEFVEKRQWITSEELLDMTSVGRSLPGIMIANICSIFGYHMGGVLGAVLSVLGITLPSFLILSVVTLFYTQFRENPYVAKVLVGIRASVVPIILSAALKLRKSAIRDKAGILIASSAVLLSLVLGVNNVFIVLLGAMAGLLLMGVNHGLS</sequence>
<protein>
    <submittedName>
        <fullName evidence="8">Chromate transporter</fullName>
    </submittedName>
</protein>
<evidence type="ECO:0000256" key="2">
    <source>
        <dbReference type="ARBA" id="ARBA00005262"/>
    </source>
</evidence>
<dbReference type="GO" id="GO:0005886">
    <property type="term" value="C:plasma membrane"/>
    <property type="evidence" value="ECO:0007669"/>
    <property type="project" value="UniProtKB-SubCell"/>
</dbReference>
<feature type="transmembrane region" description="Helical" evidence="7">
    <location>
        <begin position="146"/>
        <end position="179"/>
    </location>
</feature>
<evidence type="ECO:0000313" key="9">
    <source>
        <dbReference type="Proteomes" id="UP000675379"/>
    </source>
</evidence>
<dbReference type="AlphaFoldDB" id="A0A941HPC8"/>
<dbReference type="PANTHER" id="PTHR43663">
    <property type="entry name" value="CHROMATE TRANSPORT PROTEIN-RELATED"/>
    <property type="match status" value="1"/>
</dbReference>
<keyword evidence="9" id="KW-1185">Reference proteome</keyword>
<feature type="transmembrane region" description="Helical" evidence="7">
    <location>
        <begin position="113"/>
        <end position="134"/>
    </location>
</feature>
<evidence type="ECO:0000256" key="6">
    <source>
        <dbReference type="ARBA" id="ARBA00023136"/>
    </source>
</evidence>
<evidence type="ECO:0000313" key="8">
    <source>
        <dbReference type="EMBL" id="MBR0575204.1"/>
    </source>
</evidence>
<dbReference type="InterPro" id="IPR052518">
    <property type="entry name" value="CHR_Transporter"/>
</dbReference>
<evidence type="ECO:0000256" key="7">
    <source>
        <dbReference type="SAM" id="Phobius"/>
    </source>
</evidence>
<dbReference type="Proteomes" id="UP000675379">
    <property type="component" value="Unassembled WGS sequence"/>
</dbReference>
<proteinExistence type="inferred from homology"/>
<keyword evidence="4 7" id="KW-0812">Transmembrane</keyword>
<comment type="subcellular location">
    <subcellularLocation>
        <location evidence="1">Cell membrane</location>
        <topology evidence="1">Multi-pass membrane protein</topology>
    </subcellularLocation>
</comment>
<dbReference type="GO" id="GO:0015109">
    <property type="term" value="F:chromate transmembrane transporter activity"/>
    <property type="evidence" value="ECO:0007669"/>
    <property type="project" value="InterPro"/>
</dbReference>
<comment type="caution">
    <text evidence="8">The sequence shown here is derived from an EMBL/GenBank/DDBJ whole genome shotgun (WGS) entry which is preliminary data.</text>
</comment>
<evidence type="ECO:0000256" key="3">
    <source>
        <dbReference type="ARBA" id="ARBA00022475"/>
    </source>
</evidence>